<dbReference type="RefSeq" id="WP_133637864.1">
    <property type="nucleotide sequence ID" value="NZ_SNZJ01000030.1"/>
</dbReference>
<dbReference type="GO" id="GO:0005886">
    <property type="term" value="C:plasma membrane"/>
    <property type="evidence" value="ECO:0007669"/>
    <property type="project" value="UniProtKB-SubCell"/>
</dbReference>
<dbReference type="Pfam" id="PF02535">
    <property type="entry name" value="Zip"/>
    <property type="match status" value="1"/>
</dbReference>
<feature type="transmembrane region" description="Helical" evidence="8">
    <location>
        <begin position="154"/>
        <end position="171"/>
    </location>
</feature>
<dbReference type="AlphaFoldDB" id="A0A4R6ZDD8"/>
<dbReference type="EMBL" id="SNZJ01000030">
    <property type="protein sequence ID" value="TDR50141.1"/>
    <property type="molecule type" value="Genomic_DNA"/>
</dbReference>
<reference evidence="9 10" key="1">
    <citation type="submission" date="2019-03" db="EMBL/GenBank/DDBJ databases">
        <title>Genomic Encyclopedia of Type Strains, Phase III (KMG-III): the genomes of soil and plant-associated and newly described type strains.</title>
        <authorList>
            <person name="Whitman W."/>
        </authorList>
    </citation>
    <scope>NUCLEOTIDE SEQUENCE [LARGE SCALE GENOMIC DNA]</scope>
    <source>
        <strain evidence="9 10">CECT 5797</strain>
    </source>
</reference>
<name>A0A4R6ZDD8_9GAMM</name>
<accession>A0A4R6ZDD8</accession>
<evidence type="ECO:0000313" key="9">
    <source>
        <dbReference type="EMBL" id="TDR50141.1"/>
    </source>
</evidence>
<feature type="transmembrane region" description="Helical" evidence="8">
    <location>
        <begin position="12"/>
        <end position="31"/>
    </location>
</feature>
<dbReference type="Proteomes" id="UP000295212">
    <property type="component" value="Unassembled WGS sequence"/>
</dbReference>
<organism evidence="9 10">
    <name type="scientific">Halomonas ventosae</name>
    <dbReference type="NCBI Taxonomy" id="229007"/>
    <lineage>
        <taxon>Bacteria</taxon>
        <taxon>Pseudomonadati</taxon>
        <taxon>Pseudomonadota</taxon>
        <taxon>Gammaproteobacteria</taxon>
        <taxon>Oceanospirillales</taxon>
        <taxon>Halomonadaceae</taxon>
        <taxon>Halomonas</taxon>
    </lineage>
</organism>
<sequence length="300" mass="31435">MTTEQWKYIGRAWLMPVVLLAMLGLLLGWWFQEAGRLDWVDGLGRVQLGILASLVAGLFTLVGALPVLLVERVSYRVQDSLLGFGAGVMLAATAFSLAEPAITEAQRYVPDLLGAALLVSLGIVLGGLAVLLLDKLLPHEHFAVGKQSGAEAARIKRIWLFIFAISIHNLPEGLAVGVGYSTGDITGGLAITIGIGLQNMPEGLIVAIGLMSVGYSRLTGLGVALLTGLVEPVGGTFGAVVVTVAAFLLPLGLAFAAGAMLFVISHEIIPESHRKGHQTYATMGVLVGFVLMMTLGKTLG</sequence>
<evidence type="ECO:0000256" key="4">
    <source>
        <dbReference type="ARBA" id="ARBA00022692"/>
    </source>
</evidence>
<dbReference type="OrthoDB" id="9787346at2"/>
<keyword evidence="6 8" id="KW-1133">Transmembrane helix</keyword>
<feature type="transmembrane region" description="Helical" evidence="8">
    <location>
        <begin position="236"/>
        <end position="264"/>
    </location>
</feature>
<evidence type="ECO:0000256" key="3">
    <source>
        <dbReference type="ARBA" id="ARBA00022475"/>
    </source>
</evidence>
<evidence type="ECO:0000256" key="8">
    <source>
        <dbReference type="SAM" id="Phobius"/>
    </source>
</evidence>
<dbReference type="GO" id="GO:0005385">
    <property type="term" value="F:zinc ion transmembrane transporter activity"/>
    <property type="evidence" value="ECO:0007669"/>
    <property type="project" value="TreeGrafter"/>
</dbReference>
<evidence type="ECO:0000256" key="2">
    <source>
        <dbReference type="ARBA" id="ARBA00006939"/>
    </source>
</evidence>
<proteinExistence type="inferred from homology"/>
<comment type="similarity">
    <text evidence="2">Belongs to the ZIP transporter (TC 2.A.5) family.</text>
</comment>
<dbReference type="InterPro" id="IPR003689">
    <property type="entry name" value="ZIP"/>
</dbReference>
<feature type="transmembrane region" description="Helical" evidence="8">
    <location>
        <begin position="46"/>
        <end position="69"/>
    </location>
</feature>
<comment type="subcellular location">
    <subcellularLocation>
        <location evidence="1">Cell membrane</location>
        <topology evidence="1">Multi-pass membrane protein</topology>
    </subcellularLocation>
</comment>
<dbReference type="PANTHER" id="PTHR11040:SF211">
    <property type="entry name" value="ZINC TRANSPORTER ZIP11"/>
    <property type="match status" value="1"/>
</dbReference>
<dbReference type="PANTHER" id="PTHR11040">
    <property type="entry name" value="ZINC/IRON TRANSPORTER"/>
    <property type="match status" value="1"/>
</dbReference>
<keyword evidence="5" id="KW-0862">Zinc</keyword>
<feature type="transmembrane region" description="Helical" evidence="8">
    <location>
        <begin position="204"/>
        <end position="230"/>
    </location>
</feature>
<feature type="transmembrane region" description="Helical" evidence="8">
    <location>
        <begin position="81"/>
        <end position="102"/>
    </location>
</feature>
<evidence type="ECO:0000313" key="10">
    <source>
        <dbReference type="Proteomes" id="UP000295212"/>
    </source>
</evidence>
<evidence type="ECO:0000256" key="1">
    <source>
        <dbReference type="ARBA" id="ARBA00004651"/>
    </source>
</evidence>
<keyword evidence="4 8" id="KW-0812">Transmembrane</keyword>
<comment type="caution">
    <text evidence="9">The sequence shown here is derived from an EMBL/GenBank/DDBJ whole genome shotgun (WGS) entry which is preliminary data.</text>
</comment>
<feature type="transmembrane region" description="Helical" evidence="8">
    <location>
        <begin position="114"/>
        <end position="133"/>
    </location>
</feature>
<evidence type="ECO:0000256" key="7">
    <source>
        <dbReference type="ARBA" id="ARBA00023136"/>
    </source>
</evidence>
<evidence type="ECO:0000256" key="6">
    <source>
        <dbReference type="ARBA" id="ARBA00022989"/>
    </source>
</evidence>
<keyword evidence="7 8" id="KW-0472">Membrane</keyword>
<evidence type="ECO:0000256" key="5">
    <source>
        <dbReference type="ARBA" id="ARBA00022833"/>
    </source>
</evidence>
<protein>
    <submittedName>
        <fullName evidence="9">ZIP family zinc transporter</fullName>
    </submittedName>
</protein>
<feature type="transmembrane region" description="Helical" evidence="8">
    <location>
        <begin position="276"/>
        <end position="295"/>
    </location>
</feature>
<gene>
    <name evidence="9" type="ORF">DFP85_1309</name>
</gene>
<keyword evidence="3" id="KW-1003">Cell membrane</keyword>